<evidence type="ECO:0000256" key="5">
    <source>
        <dbReference type="ARBA" id="ARBA00022989"/>
    </source>
</evidence>
<evidence type="ECO:0000256" key="6">
    <source>
        <dbReference type="ARBA" id="ARBA00023136"/>
    </source>
</evidence>
<proteinExistence type="inferred from homology"/>
<keyword evidence="5 7" id="KW-1133">Transmembrane helix</keyword>
<comment type="subcellular location">
    <subcellularLocation>
        <location evidence="1 7">Cell membrane</location>
        <topology evidence="1 7">Multi-pass membrane protein</topology>
    </subcellularLocation>
</comment>
<keyword evidence="4 7" id="KW-0812">Transmembrane</keyword>
<evidence type="ECO:0000313" key="9">
    <source>
        <dbReference type="EMBL" id="MCZ8517130.1"/>
    </source>
</evidence>
<feature type="domain" description="ABC transmembrane type-1" evidence="8">
    <location>
        <begin position="77"/>
        <end position="272"/>
    </location>
</feature>
<feature type="transmembrane region" description="Helical" evidence="7">
    <location>
        <begin position="187"/>
        <end position="209"/>
    </location>
</feature>
<gene>
    <name evidence="9" type="ORF">O9H85_33225</name>
</gene>
<comment type="caution">
    <text evidence="9">The sequence shown here is derived from an EMBL/GenBank/DDBJ whole genome shotgun (WGS) entry which is preliminary data.</text>
</comment>
<evidence type="ECO:0000259" key="8">
    <source>
        <dbReference type="PROSITE" id="PS50928"/>
    </source>
</evidence>
<dbReference type="SUPFAM" id="SSF161098">
    <property type="entry name" value="MetI-like"/>
    <property type="match status" value="1"/>
</dbReference>
<accession>A0ABT4QJW4</accession>
<organism evidence="9 10">
    <name type="scientific">Paenibacillus gyeongsangnamensis</name>
    <dbReference type="NCBI Taxonomy" id="3388067"/>
    <lineage>
        <taxon>Bacteria</taxon>
        <taxon>Bacillati</taxon>
        <taxon>Bacillota</taxon>
        <taxon>Bacilli</taxon>
        <taxon>Bacillales</taxon>
        <taxon>Paenibacillaceae</taxon>
        <taxon>Paenibacillus</taxon>
    </lineage>
</organism>
<dbReference type="Gene3D" id="1.10.3720.10">
    <property type="entry name" value="MetI-like"/>
    <property type="match status" value="1"/>
</dbReference>
<evidence type="ECO:0000256" key="4">
    <source>
        <dbReference type="ARBA" id="ARBA00022692"/>
    </source>
</evidence>
<dbReference type="EMBL" id="JAQAGZ010000032">
    <property type="protein sequence ID" value="MCZ8517130.1"/>
    <property type="molecule type" value="Genomic_DNA"/>
</dbReference>
<feature type="transmembrane region" description="Helical" evidence="7">
    <location>
        <begin position="147"/>
        <end position="166"/>
    </location>
</feature>
<dbReference type="Proteomes" id="UP001527882">
    <property type="component" value="Unassembled WGS sequence"/>
</dbReference>
<evidence type="ECO:0000256" key="7">
    <source>
        <dbReference type="RuleBase" id="RU363032"/>
    </source>
</evidence>
<keyword evidence="2 7" id="KW-0813">Transport</keyword>
<protein>
    <submittedName>
        <fullName evidence="9">Carbohydrate ABC transporter permease</fullName>
    </submittedName>
</protein>
<dbReference type="PROSITE" id="PS50928">
    <property type="entry name" value="ABC_TM1"/>
    <property type="match status" value="1"/>
</dbReference>
<feature type="transmembrane region" description="Helical" evidence="7">
    <location>
        <begin position="20"/>
        <end position="41"/>
    </location>
</feature>
<evidence type="ECO:0000313" key="10">
    <source>
        <dbReference type="Proteomes" id="UP001527882"/>
    </source>
</evidence>
<feature type="transmembrane region" description="Helical" evidence="7">
    <location>
        <begin position="254"/>
        <end position="273"/>
    </location>
</feature>
<comment type="similarity">
    <text evidence="7">Belongs to the binding-protein-dependent transport system permease family.</text>
</comment>
<reference evidence="9 10" key="1">
    <citation type="submission" date="2022-12" db="EMBL/GenBank/DDBJ databases">
        <title>Draft genome sequence of Paenibacillus sp. dW9.</title>
        <authorList>
            <person name="Choi E.-W."/>
            <person name="Kim D.-U."/>
        </authorList>
    </citation>
    <scope>NUCLEOTIDE SEQUENCE [LARGE SCALE GENOMIC DNA]</scope>
    <source>
        <strain evidence="10">dW9</strain>
    </source>
</reference>
<feature type="transmembrane region" description="Helical" evidence="7">
    <location>
        <begin position="81"/>
        <end position="103"/>
    </location>
</feature>
<dbReference type="PANTHER" id="PTHR43744">
    <property type="entry name" value="ABC TRANSPORTER PERMEASE PROTEIN MG189-RELATED-RELATED"/>
    <property type="match status" value="1"/>
</dbReference>
<evidence type="ECO:0000256" key="2">
    <source>
        <dbReference type="ARBA" id="ARBA00022448"/>
    </source>
</evidence>
<keyword evidence="10" id="KW-1185">Reference proteome</keyword>
<dbReference type="PANTHER" id="PTHR43744:SF9">
    <property type="entry name" value="POLYGALACTURONAN_RHAMNOGALACTURONAN TRANSPORT SYSTEM PERMEASE PROTEIN YTCP"/>
    <property type="match status" value="1"/>
</dbReference>
<name>A0ABT4QJW4_9BACL</name>
<dbReference type="InterPro" id="IPR035906">
    <property type="entry name" value="MetI-like_sf"/>
</dbReference>
<dbReference type="RefSeq" id="WP_269885663.1">
    <property type="nucleotide sequence ID" value="NZ_JAQAGZ010000032.1"/>
</dbReference>
<evidence type="ECO:0000256" key="3">
    <source>
        <dbReference type="ARBA" id="ARBA00022475"/>
    </source>
</evidence>
<dbReference type="Pfam" id="PF00528">
    <property type="entry name" value="BPD_transp_1"/>
    <property type="match status" value="1"/>
</dbReference>
<dbReference type="InterPro" id="IPR000515">
    <property type="entry name" value="MetI-like"/>
</dbReference>
<evidence type="ECO:0000256" key="1">
    <source>
        <dbReference type="ARBA" id="ARBA00004651"/>
    </source>
</evidence>
<feature type="transmembrane region" description="Helical" evidence="7">
    <location>
        <begin position="115"/>
        <end position="135"/>
    </location>
</feature>
<sequence length="288" mass="31820">MTSLKHTSWQSRVFDAINTIFLLALIATMMIPFLNTLALAFSSNFASMQPGIVLWPKEFSVEGFTTVWNRMQLYVPFANNVTVTLIGTAGHVLLCSMAGYVLVQQGLPGKKLMISMILVTMMVPGEAIMIPLYVVNKELGLLNTLSALILSGLVSGFSVLLMRNFFLSVPYEMSESARMDGAGDLRIFAMIYLPLAKAGLATVTLFEFVSRWNQFTPALLYINDHAKFTLQIALKSLIVDTDATSSNFMITTNVRMAGIVIALVPLILIYPYVQKYFVKGIFVGANKE</sequence>
<keyword evidence="3" id="KW-1003">Cell membrane</keyword>
<keyword evidence="6 7" id="KW-0472">Membrane</keyword>
<dbReference type="CDD" id="cd06261">
    <property type="entry name" value="TM_PBP2"/>
    <property type="match status" value="1"/>
</dbReference>